<evidence type="ECO:0000313" key="3">
    <source>
        <dbReference type="Proteomes" id="UP001596030"/>
    </source>
</evidence>
<evidence type="ECO:0000256" key="1">
    <source>
        <dbReference type="SAM" id="SignalP"/>
    </source>
</evidence>
<accession>A0ABV9D3E1</accession>
<keyword evidence="3" id="KW-1185">Reference proteome</keyword>
<feature type="signal peptide" evidence="1">
    <location>
        <begin position="1"/>
        <end position="17"/>
    </location>
</feature>
<dbReference type="Gene3D" id="2.40.128.640">
    <property type="match status" value="1"/>
</dbReference>
<organism evidence="2 3">
    <name type="scientific">Chromohalobacter sarecensis</name>
    <dbReference type="NCBI Taxonomy" id="245294"/>
    <lineage>
        <taxon>Bacteria</taxon>
        <taxon>Pseudomonadati</taxon>
        <taxon>Pseudomonadota</taxon>
        <taxon>Gammaproteobacteria</taxon>
        <taxon>Oceanospirillales</taxon>
        <taxon>Halomonadaceae</taxon>
        <taxon>Chromohalobacter</taxon>
    </lineage>
</organism>
<dbReference type="RefSeq" id="WP_246970063.1">
    <property type="nucleotide sequence ID" value="NZ_JAKGAN010000003.1"/>
</dbReference>
<feature type="chain" id="PRO_5045692009" evidence="1">
    <location>
        <begin position="18"/>
        <end position="154"/>
    </location>
</feature>
<comment type="caution">
    <text evidence="2">The sequence shown here is derived from an EMBL/GenBank/DDBJ whole genome shotgun (WGS) entry which is preliminary data.</text>
</comment>
<reference evidence="3" key="1">
    <citation type="journal article" date="2019" name="Int. J. Syst. Evol. Microbiol.">
        <title>The Global Catalogue of Microorganisms (GCM) 10K type strain sequencing project: providing services to taxonomists for standard genome sequencing and annotation.</title>
        <authorList>
            <consortium name="The Broad Institute Genomics Platform"/>
            <consortium name="The Broad Institute Genome Sequencing Center for Infectious Disease"/>
            <person name="Wu L."/>
            <person name="Ma J."/>
        </authorList>
    </citation>
    <scope>NUCLEOTIDE SEQUENCE [LARGE SCALE GENOMIC DNA]</scope>
    <source>
        <strain evidence="3">CGMCC 1.12121</strain>
    </source>
</reference>
<name>A0ABV9D3E1_9GAMM</name>
<dbReference type="InterPro" id="IPR007298">
    <property type="entry name" value="Cu-R_lipoprotein_NlpE"/>
</dbReference>
<sequence>MRWHLPILISLTLTACAGTPQSQVEYVPSTEKFEGTLPCGDCSGIDTTLVLKRDAITGEPRSFYLHQTRIDAPGSERVDTSWGNWSKSRDVSDFERRIYVLQPEVGAAHVYIPLENGDLQPLGAQGAPLNDDNDKDITLQRMTPSLHLPTRATE</sequence>
<gene>
    <name evidence="2" type="ORF">ACFO0U_12795</name>
</gene>
<proteinExistence type="predicted"/>
<keyword evidence="1" id="KW-0732">Signal</keyword>
<dbReference type="PROSITE" id="PS51257">
    <property type="entry name" value="PROKAR_LIPOPROTEIN"/>
    <property type="match status" value="1"/>
</dbReference>
<protein>
    <submittedName>
        <fullName evidence="2">Copper resistance protein NlpE N-terminal domain-containing protein</fullName>
    </submittedName>
</protein>
<dbReference type="Pfam" id="PF04170">
    <property type="entry name" value="NlpE"/>
    <property type="match status" value="1"/>
</dbReference>
<evidence type="ECO:0000313" key="2">
    <source>
        <dbReference type="EMBL" id="MFC4539650.1"/>
    </source>
</evidence>
<dbReference type="Proteomes" id="UP001596030">
    <property type="component" value="Unassembled WGS sequence"/>
</dbReference>
<dbReference type="EMBL" id="JBHSEU010000020">
    <property type="protein sequence ID" value="MFC4539650.1"/>
    <property type="molecule type" value="Genomic_DNA"/>
</dbReference>